<evidence type="ECO:0008006" key="2">
    <source>
        <dbReference type="Google" id="ProtNLM"/>
    </source>
</evidence>
<organism evidence="1">
    <name type="scientific">viral metagenome</name>
    <dbReference type="NCBI Taxonomy" id="1070528"/>
    <lineage>
        <taxon>unclassified sequences</taxon>
        <taxon>metagenomes</taxon>
        <taxon>organismal metagenomes</taxon>
    </lineage>
</organism>
<reference evidence="1" key="1">
    <citation type="journal article" date="2020" name="Nature">
        <title>Giant virus diversity and host interactions through global metagenomics.</title>
        <authorList>
            <person name="Schulz F."/>
            <person name="Roux S."/>
            <person name="Paez-Espino D."/>
            <person name="Jungbluth S."/>
            <person name="Walsh D.A."/>
            <person name="Denef V.J."/>
            <person name="McMahon K.D."/>
            <person name="Konstantinidis K.T."/>
            <person name="Eloe-Fadrosh E.A."/>
            <person name="Kyrpides N.C."/>
            <person name="Woyke T."/>
        </authorList>
    </citation>
    <scope>NUCLEOTIDE SEQUENCE</scope>
    <source>
        <strain evidence="1">GVMAG-M-3300023174-3</strain>
    </source>
</reference>
<dbReference type="EMBL" id="MN739651">
    <property type="protein sequence ID" value="QHT18223.1"/>
    <property type="molecule type" value="Genomic_DNA"/>
</dbReference>
<protein>
    <recommendedName>
        <fullName evidence="2">Glutaredoxin domain-containing protein</fullName>
    </recommendedName>
</protein>
<name>A0A6C0DNV5_9ZZZZ</name>
<dbReference type="AlphaFoldDB" id="A0A6C0DNV5"/>
<sequence length="202" mass="23088">MDILYYSNYCKHSQKLLQTLAKVNMADKINFVCIDKRTKDPKTNQSYVVLENGGKVILPPNIHNVPALLLIKQKYKILLGDDILKHLHPQMKKEADRSVNYTGEPQGYFLGVSAGGTNITSEQYTYYNLSPEELSAKGRGGRRQMYNYVSVNDDLQFIPTPPDTYRPDKISTDVTLENLQQKRLDEITQIVPPQQPMMQHSI</sequence>
<evidence type="ECO:0000313" key="1">
    <source>
        <dbReference type="EMBL" id="QHT18223.1"/>
    </source>
</evidence>
<proteinExistence type="predicted"/>
<accession>A0A6C0DNV5</accession>